<evidence type="ECO:0000256" key="3">
    <source>
        <dbReference type="ARBA" id="ARBA00022475"/>
    </source>
</evidence>
<dbReference type="PANTHER" id="PTHR42718">
    <property type="entry name" value="MAJOR FACILITATOR SUPERFAMILY MULTIDRUG TRANSPORTER MFSC"/>
    <property type="match status" value="1"/>
</dbReference>
<dbReference type="PANTHER" id="PTHR42718:SF47">
    <property type="entry name" value="METHYL VIOLOGEN RESISTANCE PROTEIN SMVA"/>
    <property type="match status" value="1"/>
</dbReference>
<dbReference type="GO" id="GO:0022857">
    <property type="term" value="F:transmembrane transporter activity"/>
    <property type="evidence" value="ECO:0007669"/>
    <property type="project" value="InterPro"/>
</dbReference>
<name>A0A418Q626_9CORY</name>
<dbReference type="InterPro" id="IPR011701">
    <property type="entry name" value="MFS"/>
</dbReference>
<keyword evidence="3" id="KW-1003">Cell membrane</keyword>
<feature type="transmembrane region" description="Helical" evidence="7">
    <location>
        <begin position="341"/>
        <end position="362"/>
    </location>
</feature>
<evidence type="ECO:0000256" key="1">
    <source>
        <dbReference type="ARBA" id="ARBA00004651"/>
    </source>
</evidence>
<dbReference type="AlphaFoldDB" id="A0A418Q626"/>
<feature type="transmembrane region" description="Helical" evidence="7">
    <location>
        <begin position="16"/>
        <end position="34"/>
    </location>
</feature>
<dbReference type="OrthoDB" id="9781469at2"/>
<protein>
    <submittedName>
        <fullName evidence="9">MFS transporter</fullName>
    </submittedName>
</protein>
<comment type="caution">
    <text evidence="9">The sequence shown here is derived from an EMBL/GenBank/DDBJ whole genome shotgun (WGS) entry which is preliminary data.</text>
</comment>
<evidence type="ECO:0000256" key="6">
    <source>
        <dbReference type="ARBA" id="ARBA00023136"/>
    </source>
</evidence>
<comment type="subcellular location">
    <subcellularLocation>
        <location evidence="1">Cell membrane</location>
        <topology evidence="1">Multi-pass membrane protein</topology>
    </subcellularLocation>
</comment>
<evidence type="ECO:0000259" key="8">
    <source>
        <dbReference type="PROSITE" id="PS50850"/>
    </source>
</evidence>
<feature type="transmembrane region" description="Helical" evidence="7">
    <location>
        <begin position="236"/>
        <end position="254"/>
    </location>
</feature>
<dbReference type="SUPFAM" id="SSF103473">
    <property type="entry name" value="MFS general substrate transporter"/>
    <property type="match status" value="1"/>
</dbReference>
<feature type="transmembrane region" description="Helical" evidence="7">
    <location>
        <begin position="308"/>
        <end position="329"/>
    </location>
</feature>
<evidence type="ECO:0000313" key="9">
    <source>
        <dbReference type="EMBL" id="RIX34155.1"/>
    </source>
</evidence>
<feature type="transmembrane region" description="Helical" evidence="7">
    <location>
        <begin position="207"/>
        <end position="230"/>
    </location>
</feature>
<organism evidence="9 10">
    <name type="scientific">Corynebacterium falsenii</name>
    <dbReference type="NCBI Taxonomy" id="108486"/>
    <lineage>
        <taxon>Bacteria</taxon>
        <taxon>Bacillati</taxon>
        <taxon>Actinomycetota</taxon>
        <taxon>Actinomycetes</taxon>
        <taxon>Mycobacteriales</taxon>
        <taxon>Corynebacteriaceae</taxon>
        <taxon>Corynebacterium</taxon>
    </lineage>
</organism>
<feature type="transmembrane region" description="Helical" evidence="7">
    <location>
        <begin position="368"/>
        <end position="391"/>
    </location>
</feature>
<keyword evidence="6 7" id="KW-0472">Membrane</keyword>
<keyword evidence="2" id="KW-0813">Transport</keyword>
<feature type="domain" description="Major facilitator superfamily (MFS) profile" evidence="8">
    <location>
        <begin position="21"/>
        <end position="499"/>
    </location>
</feature>
<dbReference type="EMBL" id="QXJK01000009">
    <property type="protein sequence ID" value="RIX34155.1"/>
    <property type="molecule type" value="Genomic_DNA"/>
</dbReference>
<dbReference type="Pfam" id="PF07690">
    <property type="entry name" value="MFS_1"/>
    <property type="match status" value="1"/>
</dbReference>
<gene>
    <name evidence="9" type="ORF">D3M95_08625</name>
</gene>
<accession>A0A418Q626</accession>
<feature type="transmembrane region" description="Helical" evidence="7">
    <location>
        <begin position="275"/>
        <end position="296"/>
    </location>
</feature>
<keyword evidence="4 7" id="KW-0812">Transmembrane</keyword>
<dbReference type="STRING" id="1451189.CFAL_00660"/>
<feature type="transmembrane region" description="Helical" evidence="7">
    <location>
        <begin position="85"/>
        <end position="106"/>
    </location>
</feature>
<evidence type="ECO:0000313" key="10">
    <source>
        <dbReference type="Proteomes" id="UP000285278"/>
    </source>
</evidence>
<proteinExistence type="predicted"/>
<dbReference type="GO" id="GO:0005886">
    <property type="term" value="C:plasma membrane"/>
    <property type="evidence" value="ECO:0007669"/>
    <property type="project" value="UniProtKB-SubCell"/>
</dbReference>
<dbReference type="Proteomes" id="UP000285278">
    <property type="component" value="Unassembled WGS sequence"/>
</dbReference>
<dbReference type="InterPro" id="IPR036259">
    <property type="entry name" value="MFS_trans_sf"/>
</dbReference>
<evidence type="ECO:0000256" key="7">
    <source>
        <dbReference type="SAM" id="Phobius"/>
    </source>
</evidence>
<sequence>MCPTVRQSSAEPASAVTRWVLLATVGMGVFLITLDNTILYTALPRLVEDLNASITQQLWIVNAYPVVIAGLLLGTGTLGDKIGHATMFTIGMSIFGVASLLAAFAVSPEMLIAARALLAVGAATMMPSTLSLIRLTFTDPQEMNFAIGIWASLATISSALGPIVGGALLEVFWWGSAFLLNIPFVVLALVTIPFVKPAQRRDPTKHLDWISSAFAMVTLVSVVLIIKEAAHSPQNWALIAVAVVLALVFGTLFVRRQDSLAQPLITLDIFRSPSFRSGAIGASLAMFAIVGLQYITTQKLQLADGFSPLQSGLIVAVIAAGSLVTSLAAGASLRRMGVRRLIAGGLGVSAIGTAIVGVAGLVSSTPLLVLGMLVLGMGMGGVTSVASIAMISGAPPHRAGMASSVEEVSYEFGSLTAVAILGSLVTFCYSRFFHAPAGSPPRAGESLQDAVIAVDGARPIVASSILDAAASAYSSAYAVTAGVVVVTLIAGALYTGRILRGVRVELQD</sequence>
<evidence type="ECO:0000256" key="5">
    <source>
        <dbReference type="ARBA" id="ARBA00022989"/>
    </source>
</evidence>
<dbReference type="Gene3D" id="1.20.1250.20">
    <property type="entry name" value="MFS general substrate transporter like domains"/>
    <property type="match status" value="1"/>
</dbReference>
<feature type="transmembrane region" description="Helical" evidence="7">
    <location>
        <begin position="171"/>
        <end position="195"/>
    </location>
</feature>
<feature type="transmembrane region" description="Helical" evidence="7">
    <location>
        <begin position="145"/>
        <end position="165"/>
    </location>
</feature>
<dbReference type="CDD" id="cd17321">
    <property type="entry name" value="MFS_MMR_MDR_like"/>
    <property type="match status" value="1"/>
</dbReference>
<feature type="transmembrane region" description="Helical" evidence="7">
    <location>
        <begin position="54"/>
        <end position="73"/>
    </location>
</feature>
<reference evidence="9 10" key="1">
    <citation type="submission" date="2018-09" db="EMBL/GenBank/DDBJ databases">
        <title>Optimization and identification of Corynebacterium falsenii FN1-14 from fish paste.</title>
        <authorList>
            <person name="Daroonpunt R."/>
            <person name="Tanasupawat S."/>
        </authorList>
    </citation>
    <scope>NUCLEOTIDE SEQUENCE [LARGE SCALE GENOMIC DNA]</scope>
    <source>
        <strain evidence="9 10">FN1-14</strain>
    </source>
</reference>
<feature type="transmembrane region" description="Helical" evidence="7">
    <location>
        <begin position="412"/>
        <end position="432"/>
    </location>
</feature>
<keyword evidence="5 7" id="KW-1133">Transmembrane helix</keyword>
<dbReference type="PROSITE" id="PS50850">
    <property type="entry name" value="MFS"/>
    <property type="match status" value="1"/>
</dbReference>
<dbReference type="InterPro" id="IPR020846">
    <property type="entry name" value="MFS_dom"/>
</dbReference>
<dbReference type="Gene3D" id="1.20.1720.10">
    <property type="entry name" value="Multidrug resistance protein D"/>
    <property type="match status" value="1"/>
</dbReference>
<feature type="transmembrane region" description="Helical" evidence="7">
    <location>
        <begin position="112"/>
        <end position="133"/>
    </location>
</feature>
<feature type="transmembrane region" description="Helical" evidence="7">
    <location>
        <begin position="476"/>
        <end position="494"/>
    </location>
</feature>
<keyword evidence="10" id="KW-1185">Reference proteome</keyword>
<evidence type="ECO:0000256" key="4">
    <source>
        <dbReference type="ARBA" id="ARBA00022692"/>
    </source>
</evidence>
<evidence type="ECO:0000256" key="2">
    <source>
        <dbReference type="ARBA" id="ARBA00022448"/>
    </source>
</evidence>